<dbReference type="PANTHER" id="PTHR43798:SF33">
    <property type="entry name" value="HYDROLASE, PUTATIVE (AFU_ORTHOLOGUE AFUA_2G14860)-RELATED"/>
    <property type="match status" value="1"/>
</dbReference>
<dbReference type="GO" id="GO:0016787">
    <property type="term" value="F:hydrolase activity"/>
    <property type="evidence" value="ECO:0007669"/>
    <property type="project" value="UniProtKB-KW"/>
</dbReference>
<dbReference type="InterPro" id="IPR029058">
    <property type="entry name" value="AB_hydrolase_fold"/>
</dbReference>
<evidence type="ECO:0000259" key="1">
    <source>
        <dbReference type="Pfam" id="PF12697"/>
    </source>
</evidence>
<dbReference type="InterPro" id="IPR000073">
    <property type="entry name" value="AB_hydrolase_1"/>
</dbReference>
<dbReference type="Proteomes" id="UP001172142">
    <property type="component" value="Unassembled WGS sequence"/>
</dbReference>
<dbReference type="EMBL" id="JAUJWU010000005">
    <property type="protein sequence ID" value="MDN7246933.1"/>
    <property type="molecule type" value="Genomic_DNA"/>
</dbReference>
<dbReference type="SUPFAM" id="SSF53474">
    <property type="entry name" value="alpha/beta-Hydrolases"/>
    <property type="match status" value="1"/>
</dbReference>
<dbReference type="Gene3D" id="3.40.50.1820">
    <property type="entry name" value="alpha/beta hydrolase"/>
    <property type="match status" value="1"/>
</dbReference>
<organism evidence="2 3">
    <name type="scientific">Planococcus shenhongbingii</name>
    <dbReference type="NCBI Taxonomy" id="3058398"/>
    <lineage>
        <taxon>Bacteria</taxon>
        <taxon>Bacillati</taxon>
        <taxon>Bacillota</taxon>
        <taxon>Bacilli</taxon>
        <taxon>Bacillales</taxon>
        <taxon>Caryophanaceae</taxon>
        <taxon>Planococcus</taxon>
    </lineage>
</organism>
<evidence type="ECO:0000313" key="2">
    <source>
        <dbReference type="EMBL" id="MDN7246933.1"/>
    </source>
</evidence>
<keyword evidence="3" id="KW-1185">Reference proteome</keyword>
<dbReference type="RefSeq" id="WP_301857280.1">
    <property type="nucleotide sequence ID" value="NZ_JAUJWU010000005.1"/>
</dbReference>
<protein>
    <submittedName>
        <fullName evidence="2">Alpha/beta hydrolase</fullName>
    </submittedName>
</protein>
<dbReference type="InterPro" id="IPR050266">
    <property type="entry name" value="AB_hydrolase_sf"/>
</dbReference>
<proteinExistence type="predicted"/>
<evidence type="ECO:0000313" key="3">
    <source>
        <dbReference type="Proteomes" id="UP001172142"/>
    </source>
</evidence>
<comment type="caution">
    <text evidence="2">The sequence shown here is derived from an EMBL/GenBank/DDBJ whole genome shotgun (WGS) entry which is preliminary data.</text>
</comment>
<dbReference type="PANTHER" id="PTHR43798">
    <property type="entry name" value="MONOACYLGLYCEROL LIPASE"/>
    <property type="match status" value="1"/>
</dbReference>
<sequence length="256" mass="29015">MKLSYKEYGNQHAPLMIFIHGGGVGGWMWDRQVRHFSSYHVVVPELEILENASPFSIHASADHIIALIEEKRKNKPVIAIGFSLGAQILLAILGKKPYLVDYAMVNSALVKSWPFTGALIQTSAFFQPLAKSKAFSRLQAKSLYIEEPYFETYYRNSSRLRKQDLAVLLKENMSFTLPSNFKLASADILVTVGEKERSIMKESAKEIRRSNPNCRALMFPEIGHGISLAKPKLFNRVIDHWLADIEFPDEVMAINE</sequence>
<gene>
    <name evidence="2" type="ORF">QWY13_15740</name>
</gene>
<keyword evidence="2" id="KW-0378">Hydrolase</keyword>
<name>A0ABT8NGC9_9BACL</name>
<reference evidence="2 3" key="1">
    <citation type="submission" date="2023-07" db="EMBL/GenBank/DDBJ databases">
        <title>Novel species in genus Planococcus.</title>
        <authorList>
            <person name="Ning S."/>
        </authorList>
    </citation>
    <scope>NUCLEOTIDE SEQUENCE [LARGE SCALE GENOMIC DNA]</scope>
    <source>
        <strain evidence="2 3">N017</strain>
    </source>
</reference>
<feature type="domain" description="AB hydrolase-1" evidence="1">
    <location>
        <begin position="17"/>
        <end position="235"/>
    </location>
</feature>
<accession>A0ABT8NGC9</accession>
<dbReference type="Pfam" id="PF12697">
    <property type="entry name" value="Abhydrolase_6"/>
    <property type="match status" value="1"/>
</dbReference>